<keyword evidence="4 7" id="KW-1133">Transmembrane helix</keyword>
<evidence type="ECO:0000313" key="9">
    <source>
        <dbReference type="EMBL" id="HIU40202.1"/>
    </source>
</evidence>
<feature type="transmembrane region" description="Helical" evidence="7">
    <location>
        <begin position="776"/>
        <end position="796"/>
    </location>
</feature>
<keyword evidence="5 7" id="KW-0472">Membrane</keyword>
<feature type="domain" description="ABC3 transporter permease C-terminal" evidence="8">
    <location>
        <begin position="610"/>
        <end position="725"/>
    </location>
</feature>
<dbReference type="InterPro" id="IPR003838">
    <property type="entry name" value="ABC3_permease_C"/>
</dbReference>
<evidence type="ECO:0000313" key="10">
    <source>
        <dbReference type="Proteomes" id="UP000824074"/>
    </source>
</evidence>
<evidence type="ECO:0000256" key="6">
    <source>
        <dbReference type="SAM" id="Coils"/>
    </source>
</evidence>
<keyword evidence="3 7" id="KW-0812">Transmembrane</keyword>
<evidence type="ECO:0000256" key="2">
    <source>
        <dbReference type="ARBA" id="ARBA00022475"/>
    </source>
</evidence>
<feature type="transmembrane region" description="Helical" evidence="7">
    <location>
        <begin position="703"/>
        <end position="723"/>
    </location>
</feature>
<feature type="coiled-coil region" evidence="6">
    <location>
        <begin position="263"/>
        <end position="342"/>
    </location>
</feature>
<sequence length="1127" mass="127723">MKNRINTTCFREIKSSFKRFLSLLIMSMLGVGVFVGISMAAPCMMKSIDKYYDDANYYDIRLISTLGFSDESLSEIKDLKSVDNVFGSKSKDVLINTKKSESVVKLISLNDEVNKVEITDGKKPKENNEIVVEEAMLERNDLKIGDYITIENDDSFKETKLKIVGTVKSPLYINSANSSSDRGNTNLGTGKINYYAYILDDNFNLDYYTEAYVTVKNAKDEITNSDSYNDLINDALKEIESVRKSGQDIRYEEIYDALNNEIIKNENQGLNELNNAKQKLDGAKLQLDSGKQELDATKALLDNASYELSTNKASLDTFKKELEGSNEELIQAKNQIDSGINEINDRLAPYNITYDDLLSLDNTLYNEDVTKPIIISLVPTDLENYDDVINTINELYALGFDDKIIDFVKGNITKNELINSIPSDINNYDLIVGSINALANLMENNYFEDPNNIDMIINLIPTNTPNYEQIVGVLNLYKDNISNINDLMDAIEKIENAKKEYASGLELYNSMKSKYDNAYSLYINYYNEYQNGLASYNNGLSSYNSNLNLYNSNLQEYYNSRALFESEISDAKKELENIPECTWYVYDRLDDSNYQEFINDGNSVANLSKVFPTIFFVVAILISLISMSRMVEDDRGEIGTLKSLGFSNRHIRKKYILYAFLACFLGCIIGSVLGFFLLPRYIWNIYKIIFDIPVFAIDYDLTYVIIGCLIAIVCICGTTLLTIRKVVKEKPSELMRPKAPANGKRVLLEKIPFIWKRLKFSNKVIVRNIFRDKKRVIMTIVGILGCTGLILAGFGIRDSIVDIPTYQYENVFNFDNMVYLNDNVTDQKIDELFNDKHIRSTLNTNITTGTSNGYSINVLTVENEDGLNGILSLNDVKTKDKIDLEDNKVIISDKLADLTNTKVNDKITFEDANGISYEFTVSGICENYVGHYVFMNKTTYENNIGNYSTNVVFVKASNSKYEDEIAKNLLNNDDVMTVISTESTIRTVDDMLKSLDSVVVLLIVLSACLSFVVLYNLSYINISERKREIATLKVLGFTNKEVDNYINKETIILTVIGIAFGLLFGVFLTNIIINTVEIEMVRFIRHINVLSFIGAALITIVFTLIVNLITHYSLKKIDMIESLKSVE</sequence>
<organism evidence="9 10">
    <name type="scientific">Candidatus Aphodocola excrementigallinarum</name>
    <dbReference type="NCBI Taxonomy" id="2840670"/>
    <lineage>
        <taxon>Bacteria</taxon>
        <taxon>Bacillati</taxon>
        <taxon>Bacillota</taxon>
        <taxon>Bacilli</taxon>
        <taxon>Candidatus Aphodocola</taxon>
    </lineage>
</organism>
<evidence type="ECO:0000256" key="7">
    <source>
        <dbReference type="SAM" id="Phobius"/>
    </source>
</evidence>
<dbReference type="Pfam" id="PF02687">
    <property type="entry name" value="FtsX"/>
    <property type="match status" value="2"/>
</dbReference>
<comment type="subcellular location">
    <subcellularLocation>
        <location evidence="1">Cell membrane</location>
        <topology evidence="1">Multi-pass membrane protein</topology>
    </subcellularLocation>
</comment>
<dbReference type="PANTHER" id="PTHR30287:SF1">
    <property type="entry name" value="INNER MEMBRANE PROTEIN"/>
    <property type="match status" value="1"/>
</dbReference>
<reference evidence="9" key="1">
    <citation type="submission" date="2020-10" db="EMBL/GenBank/DDBJ databases">
        <authorList>
            <person name="Gilroy R."/>
        </authorList>
    </citation>
    <scope>NUCLEOTIDE SEQUENCE</scope>
    <source>
        <strain evidence="9">CHK193-30670</strain>
    </source>
</reference>
<dbReference type="InterPro" id="IPR038766">
    <property type="entry name" value="Membrane_comp_ABC_pdt"/>
</dbReference>
<reference evidence="9" key="2">
    <citation type="journal article" date="2021" name="PeerJ">
        <title>Extensive microbial diversity within the chicken gut microbiome revealed by metagenomics and culture.</title>
        <authorList>
            <person name="Gilroy R."/>
            <person name="Ravi A."/>
            <person name="Getino M."/>
            <person name="Pursley I."/>
            <person name="Horton D.L."/>
            <person name="Alikhan N.F."/>
            <person name="Baker D."/>
            <person name="Gharbi K."/>
            <person name="Hall N."/>
            <person name="Watson M."/>
            <person name="Adriaenssens E.M."/>
            <person name="Foster-Nyarko E."/>
            <person name="Jarju S."/>
            <person name="Secka A."/>
            <person name="Antonio M."/>
            <person name="Oren A."/>
            <person name="Chaudhuri R.R."/>
            <person name="La Ragione R."/>
            <person name="Hildebrand F."/>
            <person name="Pallen M.J."/>
        </authorList>
    </citation>
    <scope>NUCLEOTIDE SEQUENCE</scope>
    <source>
        <strain evidence="9">CHK193-30670</strain>
    </source>
</reference>
<evidence type="ECO:0000256" key="1">
    <source>
        <dbReference type="ARBA" id="ARBA00004651"/>
    </source>
</evidence>
<dbReference type="EMBL" id="DVMT01000028">
    <property type="protein sequence ID" value="HIU40202.1"/>
    <property type="molecule type" value="Genomic_DNA"/>
</dbReference>
<feature type="domain" description="ABC3 transporter permease C-terminal" evidence="8">
    <location>
        <begin position="1001"/>
        <end position="1117"/>
    </location>
</feature>
<dbReference type="Proteomes" id="UP000824074">
    <property type="component" value="Unassembled WGS sequence"/>
</dbReference>
<proteinExistence type="predicted"/>
<keyword evidence="2" id="KW-1003">Cell membrane</keyword>
<dbReference type="AlphaFoldDB" id="A0A9D1IMW9"/>
<gene>
    <name evidence="9" type="ORF">IAB68_02735</name>
</gene>
<name>A0A9D1IMW9_9FIRM</name>
<protein>
    <submittedName>
        <fullName evidence="9">FtsX-like permease family protein</fullName>
    </submittedName>
</protein>
<feature type="transmembrane region" description="Helical" evidence="7">
    <location>
        <begin position="20"/>
        <end position="41"/>
    </location>
</feature>
<evidence type="ECO:0000259" key="8">
    <source>
        <dbReference type="Pfam" id="PF02687"/>
    </source>
</evidence>
<keyword evidence="6" id="KW-0175">Coiled coil</keyword>
<comment type="caution">
    <text evidence="9">The sequence shown here is derived from an EMBL/GenBank/DDBJ whole genome shotgun (WGS) entry which is preliminary data.</text>
</comment>
<feature type="transmembrane region" description="Helical" evidence="7">
    <location>
        <begin position="610"/>
        <end position="627"/>
    </location>
</feature>
<dbReference type="GO" id="GO:0005886">
    <property type="term" value="C:plasma membrane"/>
    <property type="evidence" value="ECO:0007669"/>
    <property type="project" value="UniProtKB-SubCell"/>
</dbReference>
<feature type="transmembrane region" description="Helical" evidence="7">
    <location>
        <begin position="655"/>
        <end position="683"/>
    </location>
</feature>
<evidence type="ECO:0000256" key="4">
    <source>
        <dbReference type="ARBA" id="ARBA00022989"/>
    </source>
</evidence>
<feature type="transmembrane region" description="Helical" evidence="7">
    <location>
        <begin position="1050"/>
        <end position="1073"/>
    </location>
</feature>
<evidence type="ECO:0000256" key="3">
    <source>
        <dbReference type="ARBA" id="ARBA00022692"/>
    </source>
</evidence>
<evidence type="ECO:0000256" key="5">
    <source>
        <dbReference type="ARBA" id="ARBA00023136"/>
    </source>
</evidence>
<feature type="transmembrane region" description="Helical" evidence="7">
    <location>
        <begin position="998"/>
        <end position="1017"/>
    </location>
</feature>
<accession>A0A9D1IMW9</accession>
<feature type="transmembrane region" description="Helical" evidence="7">
    <location>
        <begin position="1093"/>
        <end position="1114"/>
    </location>
</feature>
<dbReference type="PANTHER" id="PTHR30287">
    <property type="entry name" value="MEMBRANE COMPONENT OF PREDICTED ABC SUPERFAMILY METABOLITE UPTAKE TRANSPORTER"/>
    <property type="match status" value="1"/>
</dbReference>